<feature type="transmembrane region" description="Helical" evidence="9">
    <location>
        <begin position="721"/>
        <end position="740"/>
    </location>
</feature>
<evidence type="ECO:0000313" key="12">
    <source>
        <dbReference type="Proteomes" id="UP000317512"/>
    </source>
</evidence>
<evidence type="ECO:0000256" key="5">
    <source>
        <dbReference type="ARBA" id="ARBA00022840"/>
    </source>
</evidence>
<feature type="transmembrane region" description="Helical" evidence="9">
    <location>
        <begin position="256"/>
        <end position="276"/>
    </location>
</feature>
<accession>A0A5B8K9Z0</accession>
<dbReference type="Gene3D" id="3.40.50.1000">
    <property type="entry name" value="HAD superfamily/HAD-like"/>
    <property type="match status" value="1"/>
</dbReference>
<keyword evidence="3 9" id="KW-0812">Transmembrane</keyword>
<dbReference type="InterPro" id="IPR059000">
    <property type="entry name" value="ATPase_P-type_domA"/>
</dbReference>
<dbReference type="InterPro" id="IPR023214">
    <property type="entry name" value="HAD_sf"/>
</dbReference>
<feature type="transmembrane region" description="Helical" evidence="9">
    <location>
        <begin position="870"/>
        <end position="889"/>
    </location>
</feature>
<keyword evidence="7 9" id="KW-1133">Transmembrane helix</keyword>
<dbReference type="InterPro" id="IPR008250">
    <property type="entry name" value="ATPase_P-typ_transduc_dom_A_sf"/>
</dbReference>
<feature type="transmembrane region" description="Helical" evidence="9">
    <location>
        <begin position="802"/>
        <end position="824"/>
    </location>
</feature>
<dbReference type="SUPFAM" id="SSF56784">
    <property type="entry name" value="HAD-like"/>
    <property type="match status" value="1"/>
</dbReference>
<dbReference type="Pfam" id="PF00122">
    <property type="entry name" value="E1-E2_ATPase"/>
    <property type="match status" value="1"/>
</dbReference>
<evidence type="ECO:0000256" key="6">
    <source>
        <dbReference type="ARBA" id="ARBA00022967"/>
    </source>
</evidence>
<evidence type="ECO:0000256" key="9">
    <source>
        <dbReference type="SAM" id="Phobius"/>
    </source>
</evidence>
<keyword evidence="6" id="KW-1278">Translocase</keyword>
<dbReference type="InterPro" id="IPR001757">
    <property type="entry name" value="P_typ_ATPase"/>
</dbReference>
<feature type="domain" description="Cation-transporting P-type ATPase N-terminal" evidence="10">
    <location>
        <begin position="1"/>
        <end position="71"/>
    </location>
</feature>
<dbReference type="InterPro" id="IPR023298">
    <property type="entry name" value="ATPase_P-typ_TM_dom_sf"/>
</dbReference>
<dbReference type="InterPro" id="IPR036412">
    <property type="entry name" value="HAD-like_sf"/>
</dbReference>
<gene>
    <name evidence="11" type="ORF">FOY43_01265</name>
</gene>
<organism evidence="11 12">
    <name type="scientific">Mycoplasma anserisalpingitidis</name>
    <dbReference type="NCBI Taxonomy" id="519450"/>
    <lineage>
        <taxon>Bacteria</taxon>
        <taxon>Bacillati</taxon>
        <taxon>Mycoplasmatota</taxon>
        <taxon>Mollicutes</taxon>
        <taxon>Mycoplasmataceae</taxon>
        <taxon>Mycoplasma</taxon>
    </lineage>
</organism>
<dbReference type="Gene3D" id="1.20.1110.10">
    <property type="entry name" value="Calcium-transporting ATPase, transmembrane domain"/>
    <property type="match status" value="1"/>
</dbReference>
<evidence type="ECO:0000259" key="10">
    <source>
        <dbReference type="SMART" id="SM00831"/>
    </source>
</evidence>
<feature type="transmembrane region" description="Helical" evidence="9">
    <location>
        <begin position="836"/>
        <end position="858"/>
    </location>
</feature>
<dbReference type="SUPFAM" id="SSF81665">
    <property type="entry name" value="Calcium ATPase, transmembrane domain M"/>
    <property type="match status" value="1"/>
</dbReference>
<dbReference type="SFLD" id="SFLDS00003">
    <property type="entry name" value="Haloacid_Dehalogenase"/>
    <property type="match status" value="1"/>
</dbReference>
<dbReference type="SMART" id="SM00831">
    <property type="entry name" value="Cation_ATPase_N"/>
    <property type="match status" value="1"/>
</dbReference>
<dbReference type="FunFam" id="3.40.50.1000:FF:000001">
    <property type="entry name" value="Phospholipid-transporting ATPase IC"/>
    <property type="match status" value="1"/>
</dbReference>
<feature type="transmembrane region" description="Helical" evidence="9">
    <location>
        <begin position="85"/>
        <end position="108"/>
    </location>
</feature>
<sequence>MDTNIEELINSTDIKTGLSTEKVELNREKYGKNILTQNKKVNPFIAFLNQFKDFMIILLLIAAVISFGVAFYELYTNKDRSSTEIIISFVEPFIILLVVALNSMLGAYQEVKSDQAVRALEKINEQNAKVIRNGITITIPASELVVGDLIVIESGDTISADAKIIEAYNFFVVESSLTGESVAIEKNADKNIKQTNILAEKTNIVFSGTYSTNGRALAVVYSVGKNTEIGKINNLIQEQKTTSTPLQDKLNKMGKLFGWAGIVLLFVSLIIQIVLINTLKGTWTNIDVYSNSLITAISLAVAAIPEGLVTFTTVLLAIGVSKMAKENAIIKSLPAIETLGSTNIICSDKTGTLTQNKMTVVDLFSENKLLSETKDKTSFKQILSAAIACSDAEINIVDKELIEVGDPTETGIIRAGLDIDLTKNEILEKYKKVSALPFDSERKLMSVLLENNSHKIMITKGAPDIIFNLTNADKKFRELNEQWSNKAYRVIAVAKKEMPNDTEVIDFNDEKDLEIVGLIALIDPPREEVKQSILECLSAGVKPVMITGDHITTAVAIAKNLNIFSDNDIALTGAELAKLSDEELYNTVEKVSVYARVNPSDKLRIVQAWQKHNKVVAMTGDGVNDAPALKASDIGCAMGITGTDVSKQAADVILTDDNFNTITKAIRGGREIFDKIKTVILNLLISSVTEIIVMMIGLFVFRFTFAQQINDADFWVLSASQLLWINLLTHGLPAIALGMVHSGDNVMNRKPFNKVESIFARGMGINLMIQSSVVSLLSLLSYSIVALIATKYNITGIDFVKVTSTACFVTLGMATSLSSLNLISHKSIFKCSVKRFKLVYLASMFSVFCVILAAYVPGVRTVFKMYDSNIYPFELWLIPVGLGFGLIVWNEISKATKIHAKIYKLNKQK</sequence>
<dbReference type="AlphaFoldDB" id="A0A5B8K9Z0"/>
<dbReference type="InterPro" id="IPR023299">
    <property type="entry name" value="ATPase_P-typ_cyto_dom_N"/>
</dbReference>
<dbReference type="InterPro" id="IPR006068">
    <property type="entry name" value="ATPase_P-typ_cation-transptr_C"/>
</dbReference>
<evidence type="ECO:0000256" key="3">
    <source>
        <dbReference type="ARBA" id="ARBA00022692"/>
    </source>
</evidence>
<dbReference type="Pfam" id="PF08282">
    <property type="entry name" value="Hydrolase_3"/>
    <property type="match status" value="1"/>
</dbReference>
<dbReference type="Pfam" id="PF00689">
    <property type="entry name" value="Cation_ATPase_C"/>
    <property type="match status" value="1"/>
</dbReference>
<evidence type="ECO:0000256" key="8">
    <source>
        <dbReference type="ARBA" id="ARBA00023136"/>
    </source>
</evidence>
<dbReference type="NCBIfam" id="TIGR01494">
    <property type="entry name" value="ATPase_P-type"/>
    <property type="match status" value="3"/>
</dbReference>
<dbReference type="Gene3D" id="3.40.1110.10">
    <property type="entry name" value="Calcium-transporting ATPase, cytoplasmic domain N"/>
    <property type="match status" value="1"/>
</dbReference>
<name>A0A5B8K9Z0_9MOLU</name>
<dbReference type="Proteomes" id="UP000317512">
    <property type="component" value="Chromosome"/>
</dbReference>
<dbReference type="FunFam" id="3.40.50.1000:FF:000028">
    <property type="entry name" value="Calcium-transporting P-type ATPase, putative"/>
    <property type="match status" value="1"/>
</dbReference>
<feature type="transmembrane region" description="Helical" evidence="9">
    <location>
        <begin position="679"/>
        <end position="701"/>
    </location>
</feature>
<feature type="transmembrane region" description="Helical" evidence="9">
    <location>
        <begin position="296"/>
        <end position="318"/>
    </location>
</feature>
<dbReference type="OrthoDB" id="9813266at2"/>
<evidence type="ECO:0000313" key="11">
    <source>
        <dbReference type="EMBL" id="QDY88294.1"/>
    </source>
</evidence>
<evidence type="ECO:0000256" key="2">
    <source>
        <dbReference type="ARBA" id="ARBA00005675"/>
    </source>
</evidence>
<protein>
    <submittedName>
        <fullName evidence="11">Cation-translocating P-type ATPase</fullName>
    </submittedName>
</protein>
<dbReference type="PRINTS" id="PR00119">
    <property type="entry name" value="CATATPASE"/>
</dbReference>
<dbReference type="SFLD" id="SFLDF00027">
    <property type="entry name" value="p-type_atpase"/>
    <property type="match status" value="1"/>
</dbReference>
<dbReference type="Pfam" id="PF00690">
    <property type="entry name" value="Cation_ATPase_N"/>
    <property type="match status" value="1"/>
</dbReference>
<proteinExistence type="inferred from homology"/>
<dbReference type="PANTHER" id="PTHR42861">
    <property type="entry name" value="CALCIUM-TRANSPORTING ATPASE"/>
    <property type="match status" value="1"/>
</dbReference>
<dbReference type="PROSITE" id="PS00154">
    <property type="entry name" value="ATPASE_E1_E2"/>
    <property type="match status" value="1"/>
</dbReference>
<dbReference type="Gene3D" id="2.70.150.10">
    <property type="entry name" value="Calcium-transporting ATPase, cytoplasmic transduction domain A"/>
    <property type="match status" value="1"/>
</dbReference>
<evidence type="ECO:0000256" key="4">
    <source>
        <dbReference type="ARBA" id="ARBA00022741"/>
    </source>
</evidence>
<keyword evidence="4" id="KW-0547">Nucleotide-binding</keyword>
<reference evidence="12" key="1">
    <citation type="submission" date="2019-07" db="EMBL/GenBank/DDBJ databases">
        <title>Complete genome sequences of three Mycoplasma sp. 1220 strains.</title>
        <authorList>
            <person name="Grozner D."/>
            <person name="Forro B."/>
            <person name="Kovacs A.B."/>
            <person name="Marton S."/>
            <person name="Banyai K."/>
            <person name="Kreizinger Z."/>
            <person name="Sulyok K.M."/>
            <person name="Gyuranecz M."/>
        </authorList>
    </citation>
    <scope>NUCLEOTIDE SEQUENCE [LARGE SCALE GENOMIC DNA]</scope>
    <source>
        <strain evidence="12">MYCAV93</strain>
    </source>
</reference>
<dbReference type="SUPFAM" id="SSF81653">
    <property type="entry name" value="Calcium ATPase, transduction domain A"/>
    <property type="match status" value="1"/>
</dbReference>
<comment type="subcellular location">
    <subcellularLocation>
        <location evidence="1">Membrane</location>
        <topology evidence="1">Multi-pass membrane protein</topology>
    </subcellularLocation>
</comment>
<keyword evidence="5" id="KW-0067">ATP-binding</keyword>
<evidence type="ECO:0000256" key="7">
    <source>
        <dbReference type="ARBA" id="ARBA00022989"/>
    </source>
</evidence>
<feature type="transmembrane region" description="Helical" evidence="9">
    <location>
        <begin position="767"/>
        <end position="790"/>
    </location>
</feature>
<dbReference type="RefSeq" id="WP_146308764.1">
    <property type="nucleotide sequence ID" value="NZ_CP041663.1"/>
</dbReference>
<dbReference type="GO" id="GO:0005524">
    <property type="term" value="F:ATP binding"/>
    <property type="evidence" value="ECO:0007669"/>
    <property type="project" value="UniProtKB-KW"/>
</dbReference>
<keyword evidence="8 9" id="KW-0472">Membrane</keyword>
<dbReference type="PRINTS" id="PR00120">
    <property type="entry name" value="HATPASE"/>
</dbReference>
<dbReference type="GO" id="GO:0016020">
    <property type="term" value="C:membrane"/>
    <property type="evidence" value="ECO:0007669"/>
    <property type="project" value="UniProtKB-SubCell"/>
</dbReference>
<comment type="similarity">
    <text evidence="2">Belongs to the cation transport ATPase (P-type) (TC 3.A.3) family. Type IIA subfamily.</text>
</comment>
<dbReference type="GO" id="GO:0016887">
    <property type="term" value="F:ATP hydrolysis activity"/>
    <property type="evidence" value="ECO:0007669"/>
    <property type="project" value="InterPro"/>
</dbReference>
<dbReference type="EMBL" id="CP041663">
    <property type="protein sequence ID" value="QDY88294.1"/>
    <property type="molecule type" value="Genomic_DNA"/>
</dbReference>
<dbReference type="InterPro" id="IPR018303">
    <property type="entry name" value="ATPase_P-typ_P_site"/>
</dbReference>
<dbReference type="SFLD" id="SFLDG00002">
    <property type="entry name" value="C1.7:_P-type_atpase_like"/>
    <property type="match status" value="1"/>
</dbReference>
<dbReference type="Pfam" id="PF13246">
    <property type="entry name" value="Cation_ATPase"/>
    <property type="match status" value="1"/>
</dbReference>
<dbReference type="InterPro" id="IPR004014">
    <property type="entry name" value="ATPase_P-typ_cation-transptr_N"/>
</dbReference>
<evidence type="ECO:0000256" key="1">
    <source>
        <dbReference type="ARBA" id="ARBA00004141"/>
    </source>
</evidence>
<feature type="transmembrane region" description="Helical" evidence="9">
    <location>
        <begin position="54"/>
        <end position="73"/>
    </location>
</feature>
<dbReference type="InterPro" id="IPR044492">
    <property type="entry name" value="P_typ_ATPase_HD_dom"/>
</dbReference>